<dbReference type="AlphaFoldDB" id="A0A1I8IFD2"/>
<keyword evidence="1" id="KW-1185">Reference proteome</keyword>
<evidence type="ECO:0000313" key="2">
    <source>
        <dbReference type="WBParaSite" id="maker-uti_cns_0012071-snap-gene-0.5-mRNA-1"/>
    </source>
</evidence>
<accession>A0A1I8IFD2</accession>
<organism evidence="1 2">
    <name type="scientific">Macrostomum lignano</name>
    <dbReference type="NCBI Taxonomy" id="282301"/>
    <lineage>
        <taxon>Eukaryota</taxon>
        <taxon>Metazoa</taxon>
        <taxon>Spiralia</taxon>
        <taxon>Lophotrochozoa</taxon>
        <taxon>Platyhelminthes</taxon>
        <taxon>Rhabditophora</taxon>
        <taxon>Macrostomorpha</taxon>
        <taxon>Macrostomida</taxon>
        <taxon>Macrostomidae</taxon>
        <taxon>Macrostomum</taxon>
    </lineage>
</organism>
<proteinExistence type="predicted"/>
<evidence type="ECO:0000313" key="1">
    <source>
        <dbReference type="Proteomes" id="UP000095280"/>
    </source>
</evidence>
<dbReference type="Proteomes" id="UP000095280">
    <property type="component" value="Unplaced"/>
</dbReference>
<protein>
    <submittedName>
        <fullName evidence="2">Uncharacterized protein</fullName>
    </submittedName>
</protein>
<name>A0A1I8IFD2_9PLAT</name>
<dbReference type="WBParaSite" id="maker-uti_cns_0012071-snap-gene-0.5-mRNA-1">
    <property type="protein sequence ID" value="maker-uti_cns_0012071-snap-gene-0.5-mRNA-1"/>
    <property type="gene ID" value="maker-uti_cns_0012071-snap-gene-0.5"/>
</dbReference>
<sequence>MQLRNRLKRPIESWHCSITQTRIPIQHQLIGSKRSTEPTGFSAMRQRRASMTSTAPWGCTSRHSSGEDNVNAYFVLSHPCC</sequence>
<reference evidence="2" key="1">
    <citation type="submission" date="2016-11" db="UniProtKB">
        <authorList>
            <consortium name="WormBaseParasite"/>
        </authorList>
    </citation>
    <scope>IDENTIFICATION</scope>
</reference>